<protein>
    <submittedName>
        <fullName evidence="2">Uncharacterized protein</fullName>
    </submittedName>
</protein>
<name>A0A7M7SXX7_STRPU</name>
<dbReference type="OrthoDB" id="415411at2759"/>
<dbReference type="InParanoid" id="A0A7M7SXX7"/>
<dbReference type="PANTHER" id="PTHR10151">
    <property type="entry name" value="ECTONUCLEOTIDE PYROPHOSPHATASE/PHOSPHODIESTERASE"/>
    <property type="match status" value="1"/>
</dbReference>
<evidence type="ECO:0000256" key="1">
    <source>
        <dbReference type="SAM" id="MobiDB-lite"/>
    </source>
</evidence>
<keyword evidence="3" id="KW-1185">Reference proteome</keyword>
<dbReference type="KEGG" id="spu:115923221"/>
<feature type="compositionally biased region" description="Basic and acidic residues" evidence="1">
    <location>
        <begin position="22"/>
        <end position="33"/>
    </location>
</feature>
<dbReference type="AlphaFoldDB" id="A0A7M7SXX7"/>
<proteinExistence type="predicted"/>
<feature type="compositionally biased region" description="Acidic residues" evidence="1">
    <location>
        <begin position="10"/>
        <end position="21"/>
    </location>
</feature>
<dbReference type="EnsemblMetazoa" id="XM_030983601">
    <property type="protein sequence ID" value="XP_030839461"/>
    <property type="gene ID" value="LOC115923221"/>
</dbReference>
<organism evidence="2 3">
    <name type="scientific">Strongylocentrotus purpuratus</name>
    <name type="common">Purple sea urchin</name>
    <dbReference type="NCBI Taxonomy" id="7668"/>
    <lineage>
        <taxon>Eukaryota</taxon>
        <taxon>Metazoa</taxon>
        <taxon>Echinodermata</taxon>
        <taxon>Eleutherozoa</taxon>
        <taxon>Echinozoa</taxon>
        <taxon>Echinoidea</taxon>
        <taxon>Euechinoidea</taxon>
        <taxon>Echinacea</taxon>
        <taxon>Camarodonta</taxon>
        <taxon>Echinidea</taxon>
        <taxon>Strongylocentrotidae</taxon>
        <taxon>Strongylocentrotus</taxon>
    </lineage>
</organism>
<dbReference type="InterPro" id="IPR017850">
    <property type="entry name" value="Alkaline_phosphatase_core_sf"/>
</dbReference>
<reference evidence="2" key="2">
    <citation type="submission" date="2021-01" db="UniProtKB">
        <authorList>
            <consortium name="EnsemblMetazoa"/>
        </authorList>
    </citation>
    <scope>IDENTIFICATION</scope>
</reference>
<evidence type="ECO:0000313" key="3">
    <source>
        <dbReference type="Proteomes" id="UP000007110"/>
    </source>
</evidence>
<dbReference type="GeneID" id="115923221"/>
<dbReference type="Pfam" id="PF01663">
    <property type="entry name" value="Phosphodiest"/>
    <property type="match status" value="1"/>
</dbReference>
<accession>A0A7M7SXX7</accession>
<dbReference type="PANTHER" id="PTHR10151:SF126">
    <property type="entry name" value="ECTONUCLEOTIDE PYROPHOSPHATASE_PHOSPHODIESTERASE FAMILY MEMBER 7-LIKE"/>
    <property type="match status" value="1"/>
</dbReference>
<dbReference type="Gene3D" id="3.40.720.10">
    <property type="entry name" value="Alkaline Phosphatase, subunit A"/>
    <property type="match status" value="1"/>
</dbReference>
<sequence>MIAIGSDREEAVEDDEEEEEEPSRRQFDSVEDEVTGKLRKEKYDFDATTEQILVDFFGEHDCFYDTGSNRYDNSKFKKHMMELQLQQKVILLLADGLRWDSYGLDLTNLKEVERNGVKASWMNGVFISMSTPSMYSIATGLYPESHGAIHNLYFDPVTKNRTYSYPEALNITEWFDTGAEPVWVTAIMQGLHAGTILYPGGNVPIKGISPDKNIPSTEWFW</sequence>
<feature type="region of interest" description="Disordered" evidence="1">
    <location>
        <begin position="1"/>
        <end position="33"/>
    </location>
</feature>
<dbReference type="InterPro" id="IPR002591">
    <property type="entry name" value="Phosphodiest/P_Trfase"/>
</dbReference>
<dbReference type="RefSeq" id="XP_030839461.1">
    <property type="nucleotide sequence ID" value="XM_030983601.1"/>
</dbReference>
<dbReference type="Proteomes" id="UP000007110">
    <property type="component" value="Unassembled WGS sequence"/>
</dbReference>
<evidence type="ECO:0000313" key="2">
    <source>
        <dbReference type="EnsemblMetazoa" id="XP_030839461"/>
    </source>
</evidence>
<reference evidence="3" key="1">
    <citation type="submission" date="2015-02" db="EMBL/GenBank/DDBJ databases">
        <title>Genome sequencing for Strongylocentrotus purpuratus.</title>
        <authorList>
            <person name="Murali S."/>
            <person name="Liu Y."/>
            <person name="Vee V."/>
            <person name="English A."/>
            <person name="Wang M."/>
            <person name="Skinner E."/>
            <person name="Han Y."/>
            <person name="Muzny D.M."/>
            <person name="Worley K.C."/>
            <person name="Gibbs R.A."/>
        </authorList>
    </citation>
    <scope>NUCLEOTIDE SEQUENCE</scope>
</reference>
<dbReference type="SUPFAM" id="SSF53649">
    <property type="entry name" value="Alkaline phosphatase-like"/>
    <property type="match status" value="1"/>
</dbReference>